<proteinExistence type="predicted"/>
<dbReference type="EMBL" id="JBICCN010000168">
    <property type="protein sequence ID" value="KAL3088028.1"/>
    <property type="molecule type" value="Genomic_DNA"/>
</dbReference>
<accession>A0ABD2JC33</accession>
<comment type="caution">
    <text evidence="1">The sequence shown here is derived from an EMBL/GenBank/DDBJ whole genome shotgun (WGS) entry which is preliminary data.</text>
</comment>
<gene>
    <name evidence="1" type="ORF">niasHS_009314</name>
</gene>
<organism evidence="1 2">
    <name type="scientific">Heterodera schachtii</name>
    <name type="common">Sugarbeet cyst nematode worm</name>
    <name type="synonym">Tylenchus schachtii</name>
    <dbReference type="NCBI Taxonomy" id="97005"/>
    <lineage>
        <taxon>Eukaryota</taxon>
        <taxon>Metazoa</taxon>
        <taxon>Ecdysozoa</taxon>
        <taxon>Nematoda</taxon>
        <taxon>Chromadorea</taxon>
        <taxon>Rhabditida</taxon>
        <taxon>Tylenchina</taxon>
        <taxon>Tylenchomorpha</taxon>
        <taxon>Tylenchoidea</taxon>
        <taxon>Heteroderidae</taxon>
        <taxon>Heteroderinae</taxon>
        <taxon>Heterodera</taxon>
    </lineage>
</organism>
<reference evidence="1 2" key="1">
    <citation type="submission" date="2024-10" db="EMBL/GenBank/DDBJ databases">
        <authorList>
            <person name="Kim D."/>
        </authorList>
    </citation>
    <scope>NUCLEOTIDE SEQUENCE [LARGE SCALE GENOMIC DNA]</scope>
    <source>
        <strain evidence="1">Taebaek</strain>
    </source>
</reference>
<name>A0ABD2JC33_HETSC</name>
<dbReference type="AlphaFoldDB" id="A0ABD2JC33"/>
<dbReference type="Proteomes" id="UP001620645">
    <property type="component" value="Unassembled WGS sequence"/>
</dbReference>
<evidence type="ECO:0000313" key="2">
    <source>
        <dbReference type="Proteomes" id="UP001620645"/>
    </source>
</evidence>
<protein>
    <submittedName>
        <fullName evidence="1">Uncharacterized protein</fullName>
    </submittedName>
</protein>
<evidence type="ECO:0000313" key="1">
    <source>
        <dbReference type="EMBL" id="KAL3088028.1"/>
    </source>
</evidence>
<keyword evidence="2" id="KW-1185">Reference proteome</keyword>
<sequence>MGCCLSNEPLLLPIRCKKARVVAVVAQFELCMPTERNQCHPAADDGTKTRRAGVESSGNADIVQQLTANLHRILPILYAEISASGTKKSDAFDIC</sequence>